<proteinExistence type="predicted"/>
<reference evidence="5" key="1">
    <citation type="journal article" date="2019" name="Int. J. Syst. Evol. Microbiol.">
        <title>The Global Catalogue of Microorganisms (GCM) 10K type strain sequencing project: providing services to taxonomists for standard genome sequencing and annotation.</title>
        <authorList>
            <consortium name="The Broad Institute Genomics Platform"/>
            <consortium name="The Broad Institute Genome Sequencing Center for Infectious Disease"/>
            <person name="Wu L."/>
            <person name="Ma J."/>
        </authorList>
    </citation>
    <scope>NUCLEOTIDE SEQUENCE [LARGE SCALE GENOMIC DNA]</scope>
    <source>
        <strain evidence="5">CECT 7069</strain>
    </source>
</reference>
<keyword evidence="2" id="KW-0964">Secreted</keyword>
<name>A0ABT8BB17_9HYPH</name>
<dbReference type="Proteomes" id="UP001224644">
    <property type="component" value="Unassembled WGS sequence"/>
</dbReference>
<gene>
    <name evidence="4" type="ORF">QWZ12_00550</name>
</gene>
<comment type="caution">
    <text evidence="4">The sequence shown here is derived from an EMBL/GenBank/DDBJ whole genome shotgun (WGS) entry which is preliminary data.</text>
</comment>
<dbReference type="EMBL" id="JAUFPX010000001">
    <property type="protein sequence ID" value="MDN3589093.1"/>
    <property type="molecule type" value="Genomic_DNA"/>
</dbReference>
<dbReference type="Pfam" id="PF03022">
    <property type="entry name" value="MRJP"/>
    <property type="match status" value="1"/>
</dbReference>
<dbReference type="PROSITE" id="PS51318">
    <property type="entry name" value="TAT"/>
    <property type="match status" value="1"/>
</dbReference>
<keyword evidence="5" id="KW-1185">Reference proteome</keyword>
<dbReference type="InterPro" id="IPR011042">
    <property type="entry name" value="6-blade_b-propeller_TolB-like"/>
</dbReference>
<evidence type="ECO:0000256" key="3">
    <source>
        <dbReference type="SAM" id="SignalP"/>
    </source>
</evidence>
<dbReference type="Gene3D" id="2.120.10.30">
    <property type="entry name" value="TolB, C-terminal domain"/>
    <property type="match status" value="1"/>
</dbReference>
<protein>
    <submittedName>
        <fullName evidence="4">L-dopachrome tautomerase-related protein</fullName>
    </submittedName>
</protein>
<keyword evidence="3" id="KW-0732">Signal</keyword>
<dbReference type="PANTHER" id="PTHR10009">
    <property type="entry name" value="PROTEIN YELLOW-RELATED"/>
    <property type="match status" value="1"/>
</dbReference>
<dbReference type="InterPro" id="IPR017996">
    <property type="entry name" value="MRJP/yellow-related"/>
</dbReference>
<evidence type="ECO:0000256" key="2">
    <source>
        <dbReference type="ARBA" id="ARBA00022525"/>
    </source>
</evidence>
<evidence type="ECO:0000313" key="4">
    <source>
        <dbReference type="EMBL" id="MDN3589093.1"/>
    </source>
</evidence>
<dbReference type="SUPFAM" id="SSF63829">
    <property type="entry name" value="Calcium-dependent phosphotriesterase"/>
    <property type="match status" value="1"/>
</dbReference>
<accession>A0ABT8BB17</accession>
<feature type="chain" id="PRO_5045918959" evidence="3">
    <location>
        <begin position="23"/>
        <end position="405"/>
    </location>
</feature>
<organism evidence="4 5">
    <name type="scientific">Methylobacterium adhaesivum</name>
    <dbReference type="NCBI Taxonomy" id="333297"/>
    <lineage>
        <taxon>Bacteria</taxon>
        <taxon>Pseudomonadati</taxon>
        <taxon>Pseudomonadota</taxon>
        <taxon>Alphaproteobacteria</taxon>
        <taxon>Hyphomicrobiales</taxon>
        <taxon>Methylobacteriaceae</taxon>
        <taxon>Methylobacterium</taxon>
    </lineage>
</organism>
<evidence type="ECO:0000313" key="5">
    <source>
        <dbReference type="Proteomes" id="UP001224644"/>
    </source>
</evidence>
<feature type="signal peptide" evidence="3">
    <location>
        <begin position="1"/>
        <end position="22"/>
    </location>
</feature>
<evidence type="ECO:0000256" key="1">
    <source>
        <dbReference type="ARBA" id="ARBA00004613"/>
    </source>
</evidence>
<dbReference type="RefSeq" id="WP_238227012.1">
    <property type="nucleotide sequence ID" value="NZ_BPQD01000024.1"/>
</dbReference>
<dbReference type="PANTHER" id="PTHR10009:SF18">
    <property type="entry name" value="PROTEIN YELLOW-LIKE PROTEIN"/>
    <property type="match status" value="1"/>
</dbReference>
<comment type="subcellular location">
    <subcellularLocation>
        <location evidence="1">Secreted</location>
    </subcellularLocation>
</comment>
<sequence length="405" mass="42480">MPLARRDLLTAGLGGAAGLAGAATLSAAQPSAAAGSETAAAPGAGAGVTTDRTPGGLELAFVADAPSTPTGLAIARGGRAFIMMPRFDAKVPYTLGEVLPGGAVKPYPDLESNQPDPAQAQARFFHVPNGVFDRDDTLWLLDAGLPDGSGPPVKGGAKLVQMDIARNRILRVVPLESGIGPTSSLNDLRIDIRDGYARAYITDQGQDGEGAILAVDLATGRVARRLHGHASTKSQKGVLKLVEGRAVVQRKGNAPPRPVQGGANGIALSPDGRRLYYAPLMGRHLYAVDTQALLDPQTSDAGVAAGVADLGEKGLTGGLTTDSKDRVYLALQEFNAVGRRNPDGSVEILASDPRLIWADTFWITPDRWLHISSAQVNRRPEYNDGTDRQQPPYAILKMRIDADPA</sequence>
<dbReference type="InterPro" id="IPR006311">
    <property type="entry name" value="TAT_signal"/>
</dbReference>